<proteinExistence type="predicted"/>
<evidence type="ECO:0000313" key="2">
    <source>
        <dbReference type="EMBL" id="VDN37962.1"/>
    </source>
</evidence>
<evidence type="ECO:0000256" key="1">
    <source>
        <dbReference type="SAM" id="MobiDB-lite"/>
    </source>
</evidence>
<dbReference type="EMBL" id="UYRU01092138">
    <property type="protein sequence ID" value="VDN37962.1"/>
    <property type="molecule type" value="Genomic_DNA"/>
</dbReference>
<sequence length="58" mass="6580">MGGVEFNAKSEEKLLVGIMLLAQKFDMIQPALKPKQQEAVKEEEDEDEDEQRTVELSS</sequence>
<evidence type="ECO:0000313" key="3">
    <source>
        <dbReference type="Proteomes" id="UP000281553"/>
    </source>
</evidence>
<protein>
    <submittedName>
        <fullName evidence="2">Uncharacterized protein</fullName>
    </submittedName>
</protein>
<name>A0A3P7R1C4_DIBLA</name>
<gene>
    <name evidence="2" type="ORF">DILT_LOCUS17483</name>
</gene>
<organism evidence="2 3">
    <name type="scientific">Dibothriocephalus latus</name>
    <name type="common">Fish tapeworm</name>
    <name type="synonym">Diphyllobothrium latum</name>
    <dbReference type="NCBI Taxonomy" id="60516"/>
    <lineage>
        <taxon>Eukaryota</taxon>
        <taxon>Metazoa</taxon>
        <taxon>Spiralia</taxon>
        <taxon>Lophotrochozoa</taxon>
        <taxon>Platyhelminthes</taxon>
        <taxon>Cestoda</taxon>
        <taxon>Eucestoda</taxon>
        <taxon>Diphyllobothriidea</taxon>
        <taxon>Diphyllobothriidae</taxon>
        <taxon>Dibothriocephalus</taxon>
    </lineage>
</organism>
<reference evidence="2 3" key="1">
    <citation type="submission" date="2018-11" db="EMBL/GenBank/DDBJ databases">
        <authorList>
            <consortium name="Pathogen Informatics"/>
        </authorList>
    </citation>
    <scope>NUCLEOTIDE SEQUENCE [LARGE SCALE GENOMIC DNA]</scope>
</reference>
<feature type="compositionally biased region" description="Acidic residues" evidence="1">
    <location>
        <begin position="41"/>
        <end position="50"/>
    </location>
</feature>
<accession>A0A3P7R1C4</accession>
<dbReference type="Proteomes" id="UP000281553">
    <property type="component" value="Unassembled WGS sequence"/>
</dbReference>
<dbReference type="AlphaFoldDB" id="A0A3P7R1C4"/>
<feature type="region of interest" description="Disordered" evidence="1">
    <location>
        <begin position="35"/>
        <end position="58"/>
    </location>
</feature>
<keyword evidence="3" id="KW-1185">Reference proteome</keyword>